<keyword evidence="8" id="KW-1185">Reference proteome</keyword>
<dbReference type="RefSeq" id="WP_282912598.1">
    <property type="nucleotide sequence ID" value="NZ_JAGRPV010000001.1"/>
</dbReference>
<evidence type="ECO:0000256" key="3">
    <source>
        <dbReference type="ARBA" id="ARBA00023125"/>
    </source>
</evidence>
<comment type="caution">
    <text evidence="7">The sequence shown here is derived from an EMBL/GenBank/DDBJ whole genome shotgun (WGS) entry which is preliminary data.</text>
</comment>
<dbReference type="Gene3D" id="1.10.10.10">
    <property type="entry name" value="Winged helix-like DNA-binding domain superfamily/Winged helix DNA-binding domain"/>
    <property type="match status" value="1"/>
</dbReference>
<evidence type="ECO:0000259" key="6">
    <source>
        <dbReference type="PROSITE" id="PS50931"/>
    </source>
</evidence>
<dbReference type="SUPFAM" id="SSF53850">
    <property type="entry name" value="Periplasmic binding protein-like II"/>
    <property type="match status" value="1"/>
</dbReference>
<dbReference type="InterPro" id="IPR000847">
    <property type="entry name" value="LysR_HTH_N"/>
</dbReference>
<dbReference type="PANTHER" id="PTHR30346">
    <property type="entry name" value="TRANSCRIPTIONAL DUAL REGULATOR HCAR-RELATED"/>
    <property type="match status" value="1"/>
</dbReference>
<evidence type="ECO:0000256" key="1">
    <source>
        <dbReference type="ARBA" id="ARBA00009437"/>
    </source>
</evidence>
<comment type="similarity">
    <text evidence="1">Belongs to the LysR transcriptional regulatory family.</text>
</comment>
<dbReference type="InterPro" id="IPR036388">
    <property type="entry name" value="WH-like_DNA-bd_sf"/>
</dbReference>
<dbReference type="CDD" id="cd05466">
    <property type="entry name" value="PBP2_LTTR_substrate"/>
    <property type="match status" value="1"/>
</dbReference>
<protein>
    <submittedName>
        <fullName evidence="7">LysR family transcriptional regulator</fullName>
    </submittedName>
</protein>
<feature type="region of interest" description="Disordered" evidence="5">
    <location>
        <begin position="181"/>
        <end position="207"/>
    </location>
</feature>
<dbReference type="Pfam" id="PF03466">
    <property type="entry name" value="LysR_substrate"/>
    <property type="match status" value="2"/>
</dbReference>
<evidence type="ECO:0000256" key="4">
    <source>
        <dbReference type="ARBA" id="ARBA00023163"/>
    </source>
</evidence>
<keyword evidence="3" id="KW-0238">DNA-binding</keyword>
<dbReference type="PANTHER" id="PTHR30346:SF28">
    <property type="entry name" value="HTH-TYPE TRANSCRIPTIONAL REGULATOR CYNR"/>
    <property type="match status" value="1"/>
</dbReference>
<reference evidence="7" key="1">
    <citation type="submission" date="2023-04" db="EMBL/GenBank/DDBJ databases">
        <title>Comparative genomic analysis of Cohnella hashimotonis sp. nov., isolated from the International Space Station.</title>
        <authorList>
            <person name="Venkateswaran K."/>
            <person name="Simpson A."/>
        </authorList>
    </citation>
    <scope>NUCLEOTIDE SEQUENCE</scope>
    <source>
        <strain evidence="7">F6_2S_P_1</strain>
    </source>
</reference>
<keyword evidence="2" id="KW-0805">Transcription regulation</keyword>
<sequence>MDVRQLRYFLTVAEEGQITSAAKKLHMEQPPLSRQMRLIEEELGVALFDRSGRRLRLTPAGERLRERSAGLLRQLEETVAEVRELDEGVRGVLSVGAVVSCTSLLPGPLGRFRERYPDVSFKLSEGDHHLLGERLERREIEIAVARLPFEAPGGEDRYEIRPLPSDPIVALLPTGAWKAADGAAQAQGGPGQGGPAQGGPAQGGPAISAGTEPLSLAELAAFPLVSLKTDRTVVMHETIMRAFAAAELSPRVLCECASVAIALTLVAHGFGAALLPKSVMSTFPLAGIECRAIRDADLLSEVGLVWLKDRYLSRAAQRFIALFGTPDGQSGDGGLS</sequence>
<feature type="compositionally biased region" description="Gly residues" evidence="5">
    <location>
        <begin position="188"/>
        <end position="202"/>
    </location>
</feature>
<dbReference type="InterPro" id="IPR036390">
    <property type="entry name" value="WH_DNA-bd_sf"/>
</dbReference>
<organism evidence="7 8">
    <name type="scientific">Cohnella hashimotonis</name>
    <dbReference type="NCBI Taxonomy" id="2826895"/>
    <lineage>
        <taxon>Bacteria</taxon>
        <taxon>Bacillati</taxon>
        <taxon>Bacillota</taxon>
        <taxon>Bacilli</taxon>
        <taxon>Bacillales</taxon>
        <taxon>Paenibacillaceae</taxon>
        <taxon>Cohnella</taxon>
    </lineage>
</organism>
<dbReference type="Pfam" id="PF00126">
    <property type="entry name" value="HTH_1"/>
    <property type="match status" value="1"/>
</dbReference>
<dbReference type="InterPro" id="IPR005119">
    <property type="entry name" value="LysR_subst-bd"/>
</dbReference>
<dbReference type="Gene3D" id="3.40.190.290">
    <property type="match status" value="1"/>
</dbReference>
<accession>A0ABT6TT33</accession>
<evidence type="ECO:0000256" key="2">
    <source>
        <dbReference type="ARBA" id="ARBA00023015"/>
    </source>
</evidence>
<name>A0ABT6TT33_9BACL</name>
<keyword evidence="4" id="KW-0804">Transcription</keyword>
<feature type="domain" description="HTH lysR-type" evidence="6">
    <location>
        <begin position="1"/>
        <end position="58"/>
    </location>
</feature>
<evidence type="ECO:0000313" key="8">
    <source>
        <dbReference type="Proteomes" id="UP001161691"/>
    </source>
</evidence>
<dbReference type="PRINTS" id="PR00039">
    <property type="entry name" value="HTHLYSR"/>
</dbReference>
<dbReference type="PROSITE" id="PS50931">
    <property type="entry name" value="HTH_LYSR"/>
    <property type="match status" value="1"/>
</dbReference>
<dbReference type="SUPFAM" id="SSF46785">
    <property type="entry name" value="Winged helix' DNA-binding domain"/>
    <property type="match status" value="1"/>
</dbReference>
<proteinExistence type="inferred from homology"/>
<dbReference type="Proteomes" id="UP001161691">
    <property type="component" value="Unassembled WGS sequence"/>
</dbReference>
<evidence type="ECO:0000313" key="7">
    <source>
        <dbReference type="EMBL" id="MDI4649998.1"/>
    </source>
</evidence>
<evidence type="ECO:0000256" key="5">
    <source>
        <dbReference type="SAM" id="MobiDB-lite"/>
    </source>
</evidence>
<dbReference type="EMBL" id="JAGRPV010000001">
    <property type="protein sequence ID" value="MDI4649998.1"/>
    <property type="molecule type" value="Genomic_DNA"/>
</dbReference>
<gene>
    <name evidence="7" type="ORF">KB449_34030</name>
</gene>